<dbReference type="Gene3D" id="3.40.50.150">
    <property type="entry name" value="Vaccinia Virus protein VP39"/>
    <property type="match status" value="1"/>
</dbReference>
<dbReference type="Pfam" id="PF01189">
    <property type="entry name" value="Methyltr_RsmB-F"/>
    <property type="match status" value="1"/>
</dbReference>
<evidence type="ECO:0000256" key="5">
    <source>
        <dbReference type="PROSITE-ProRule" id="PRU01023"/>
    </source>
</evidence>
<feature type="active site" description="Nucleophile" evidence="5">
    <location>
        <position position="421"/>
    </location>
</feature>
<dbReference type="InterPro" id="IPR029063">
    <property type="entry name" value="SAM-dependent_MTases_sf"/>
</dbReference>
<dbReference type="PANTHER" id="PTHR22807:SF53">
    <property type="entry name" value="RIBOSOMAL RNA SMALL SUBUNIT METHYLTRANSFERASE B-RELATED"/>
    <property type="match status" value="1"/>
</dbReference>
<proteinExistence type="inferred from homology"/>
<feature type="compositionally biased region" description="Low complexity" evidence="6">
    <location>
        <begin position="495"/>
        <end position="517"/>
    </location>
</feature>
<keyword evidence="4 5" id="KW-0694">RNA-binding</keyword>
<feature type="compositionally biased region" description="Polar residues" evidence="6">
    <location>
        <begin position="12"/>
        <end position="27"/>
    </location>
</feature>
<evidence type="ECO:0000256" key="1">
    <source>
        <dbReference type="ARBA" id="ARBA00022603"/>
    </source>
</evidence>
<protein>
    <submittedName>
        <fullName evidence="8">Ribosomal RNA small subunit methyltransferase B</fullName>
        <ecNumber evidence="8">2.1.1.176</ecNumber>
    </submittedName>
</protein>
<keyword evidence="9" id="KW-1185">Reference proteome</keyword>
<evidence type="ECO:0000256" key="2">
    <source>
        <dbReference type="ARBA" id="ARBA00022679"/>
    </source>
</evidence>
<evidence type="ECO:0000256" key="3">
    <source>
        <dbReference type="ARBA" id="ARBA00022691"/>
    </source>
</evidence>
<evidence type="ECO:0000256" key="6">
    <source>
        <dbReference type="SAM" id="MobiDB-lite"/>
    </source>
</evidence>
<keyword evidence="1 5" id="KW-0489">Methyltransferase</keyword>
<dbReference type="Gene3D" id="3.30.70.1170">
    <property type="entry name" value="Sun protein, domain 3"/>
    <property type="match status" value="1"/>
</dbReference>
<dbReference type="PANTHER" id="PTHR22807">
    <property type="entry name" value="NOP2 YEAST -RELATED NOL1/NOP2/FMU SUN DOMAIN-CONTAINING"/>
    <property type="match status" value="1"/>
</dbReference>
<dbReference type="InterPro" id="IPR023267">
    <property type="entry name" value="RCMT"/>
</dbReference>
<feature type="binding site" evidence="5">
    <location>
        <position position="348"/>
    </location>
    <ligand>
        <name>S-adenosyl-L-methionine</name>
        <dbReference type="ChEBI" id="CHEBI:59789"/>
    </ligand>
</feature>
<feature type="region of interest" description="Disordered" evidence="6">
    <location>
        <begin position="487"/>
        <end position="517"/>
    </location>
</feature>
<keyword evidence="2 5" id="KW-0808">Transferase</keyword>
<dbReference type="GO" id="GO:0001510">
    <property type="term" value="P:RNA methylation"/>
    <property type="evidence" value="ECO:0007669"/>
    <property type="project" value="InterPro"/>
</dbReference>
<dbReference type="PROSITE" id="PS51686">
    <property type="entry name" value="SAM_MT_RSMB_NOP"/>
    <property type="match status" value="1"/>
</dbReference>
<reference evidence="8 9" key="1">
    <citation type="submission" date="2019-08" db="EMBL/GenBank/DDBJ databases">
        <authorList>
            <person name="Peeters C."/>
        </authorList>
    </citation>
    <scope>NUCLEOTIDE SEQUENCE [LARGE SCALE GENOMIC DNA]</scope>
    <source>
        <strain evidence="8 9">LMG 31114</strain>
    </source>
</reference>
<dbReference type="EMBL" id="CABPSK010000003">
    <property type="protein sequence ID" value="VVE24372.1"/>
    <property type="molecule type" value="Genomic_DNA"/>
</dbReference>
<gene>
    <name evidence="8" type="primary">rsmB_2</name>
    <name evidence="8" type="ORF">PPN31114_03309</name>
</gene>
<accession>A0A5E4WHQ8</accession>
<organism evidence="8 9">
    <name type="scientific">Pandoraea pneumonica</name>
    <dbReference type="NCBI Taxonomy" id="2508299"/>
    <lineage>
        <taxon>Bacteria</taxon>
        <taxon>Pseudomonadati</taxon>
        <taxon>Pseudomonadota</taxon>
        <taxon>Betaproteobacteria</taxon>
        <taxon>Burkholderiales</taxon>
        <taxon>Burkholderiaceae</taxon>
        <taxon>Pandoraea</taxon>
    </lineage>
</organism>
<feature type="binding site" evidence="5">
    <location>
        <position position="368"/>
    </location>
    <ligand>
        <name>S-adenosyl-L-methionine</name>
        <dbReference type="ChEBI" id="CHEBI:59789"/>
    </ligand>
</feature>
<dbReference type="InterPro" id="IPR054728">
    <property type="entry name" value="RsmB-like_ferredoxin"/>
</dbReference>
<dbReference type="SUPFAM" id="SSF53335">
    <property type="entry name" value="S-adenosyl-L-methionine-dependent methyltransferases"/>
    <property type="match status" value="1"/>
</dbReference>
<feature type="binding site" evidence="5">
    <location>
        <position position="321"/>
    </location>
    <ligand>
        <name>S-adenosyl-L-methionine</name>
        <dbReference type="ChEBI" id="CHEBI:59789"/>
    </ligand>
</feature>
<evidence type="ECO:0000313" key="8">
    <source>
        <dbReference type="EMBL" id="VVE24372.1"/>
    </source>
</evidence>
<sequence length="517" mass="56209">MSTRPTQRRDGANQSGNRSGGKSSDSRNPAKAGERQERYVRPDRYDRSRNDRRPEAPPAETARMRGEHLSPALFEHTQRLLGSVLTFTGPADTLVSTYFRANAKLGHRERGVLSETVFAILRRKLEFGQHAGSGSGPLERRLALLGLAFTRGLASVQLVATPDEVTWLEHVGQIDPASLSTRVRTNLPDWLYERLAKRFDAEELEPLAAALNQPAPLDCRVNLIKGNRDDVLAQLRTDGFSAEPTPFAPNGIRLAGKPALQKHALFVAGTIEVQDEGSQLLCQLVAPRRGEMIVDFCAGAGGKTLAIGAQMRSTGRLYAFDVSEKRLAKLKPRLARSGLSNVHPVMIDSENDSKIKRLAGKIDRVLVDAPCSGLGTLRRNPDLKWRQSPQSVAELTQKQASILASAARLVKPGGRLVYATCSLLNEENSAIAEAFAASHPDFVLLPANELLASQKIALDTGKYLELLPNRHATDGFFAAVFERRAAEKADKAPKAPKVAAEASESSESTETPETPAA</sequence>
<evidence type="ECO:0000259" key="7">
    <source>
        <dbReference type="PROSITE" id="PS51686"/>
    </source>
</evidence>
<dbReference type="AlphaFoldDB" id="A0A5E4WHQ8"/>
<keyword evidence="3 5" id="KW-0949">S-adenosyl-L-methionine</keyword>
<feature type="domain" description="SAM-dependent MTase RsmB/NOP-type" evidence="7">
    <location>
        <begin position="207"/>
        <end position="484"/>
    </location>
</feature>
<dbReference type="GO" id="GO:0003723">
    <property type="term" value="F:RNA binding"/>
    <property type="evidence" value="ECO:0007669"/>
    <property type="project" value="UniProtKB-UniRule"/>
</dbReference>
<comment type="similarity">
    <text evidence="5">Belongs to the class I-like SAM-binding methyltransferase superfamily. RsmB/NOP family.</text>
</comment>
<dbReference type="InterPro" id="IPR049560">
    <property type="entry name" value="MeTrfase_RsmB-F_NOP2_cat"/>
</dbReference>
<dbReference type="Proteomes" id="UP000366945">
    <property type="component" value="Unassembled WGS sequence"/>
</dbReference>
<dbReference type="GO" id="GO:0008173">
    <property type="term" value="F:RNA methyltransferase activity"/>
    <property type="evidence" value="ECO:0007669"/>
    <property type="project" value="InterPro"/>
</dbReference>
<evidence type="ECO:0000313" key="9">
    <source>
        <dbReference type="Proteomes" id="UP000366945"/>
    </source>
</evidence>
<name>A0A5E4WHQ8_9BURK</name>
<feature type="compositionally biased region" description="Basic and acidic residues" evidence="6">
    <location>
        <begin position="32"/>
        <end position="55"/>
    </location>
</feature>
<comment type="caution">
    <text evidence="5">Lacks conserved residue(s) required for the propagation of feature annotation.</text>
</comment>
<feature type="region of interest" description="Disordered" evidence="6">
    <location>
        <begin position="1"/>
        <end position="66"/>
    </location>
</feature>
<dbReference type="CDD" id="cd02440">
    <property type="entry name" value="AdoMet_MTases"/>
    <property type="match status" value="1"/>
</dbReference>
<dbReference type="EC" id="2.1.1.176" evidence="8"/>
<dbReference type="PRINTS" id="PR02008">
    <property type="entry name" value="RCMTFAMILY"/>
</dbReference>
<evidence type="ECO:0000256" key="4">
    <source>
        <dbReference type="ARBA" id="ARBA00022884"/>
    </source>
</evidence>
<dbReference type="InterPro" id="IPR001678">
    <property type="entry name" value="MeTrfase_RsmB-F_NOP2_dom"/>
</dbReference>
<dbReference type="Pfam" id="PF22458">
    <property type="entry name" value="RsmF-B_ferredox"/>
    <property type="match status" value="1"/>
</dbReference>